<feature type="chain" id="PRO_5016246067" evidence="2">
    <location>
        <begin position="21"/>
        <end position="1139"/>
    </location>
</feature>
<protein>
    <submittedName>
        <fullName evidence="4">S-layer family protein</fullName>
    </submittedName>
</protein>
<dbReference type="Proteomes" id="UP000248326">
    <property type="component" value="Unassembled WGS sequence"/>
</dbReference>
<evidence type="ECO:0000256" key="1">
    <source>
        <dbReference type="SAM" id="Coils"/>
    </source>
</evidence>
<feature type="coiled-coil region" evidence="1">
    <location>
        <begin position="263"/>
        <end position="290"/>
    </location>
</feature>
<proteinExistence type="predicted"/>
<reference evidence="4 5" key="1">
    <citation type="submission" date="2018-06" db="EMBL/GenBank/DDBJ databases">
        <title>Genomic Encyclopedia of Type Strains, Phase IV (KMG-IV): sequencing the most valuable type-strain genomes for metagenomic binning, comparative biology and taxonomic classification.</title>
        <authorList>
            <person name="Goeker M."/>
        </authorList>
    </citation>
    <scope>NUCLEOTIDE SEQUENCE [LARGE SCALE GENOMIC DNA]</scope>
    <source>
        <strain evidence="4 5">DSM 18048</strain>
    </source>
</reference>
<keyword evidence="2" id="KW-0732">Signal</keyword>
<dbReference type="RefSeq" id="WP_110888833.1">
    <property type="nucleotide sequence ID" value="NZ_QJSX01000027.1"/>
</dbReference>
<name>A0A318RZ80_9DEIO</name>
<feature type="domain" description="SLH" evidence="3">
    <location>
        <begin position="35"/>
        <end position="98"/>
    </location>
</feature>
<dbReference type="InterPro" id="IPR051465">
    <property type="entry name" value="Cell_Envelope_Struct_Comp"/>
</dbReference>
<keyword evidence="1" id="KW-0175">Coiled coil</keyword>
<dbReference type="PROSITE" id="PS51272">
    <property type="entry name" value="SLH"/>
    <property type="match status" value="1"/>
</dbReference>
<accession>A0A318RZ80</accession>
<sequence>MKLKALLTLTAALSFGVAAAQESAPAAPAQAPATAAPALSDVPAGHWAKDAVDRLVQQGIVLGFPDGTFRGTQSLTRYQAAVIIARLLDQIAKNEPAVQQLDPETITSLQNAVQELAADLAALGVRVADLEENAATKDDLSTLEETINSSVDSKIEEAINNLEIPGSNDDAIEELRASIDEVNTRIEELSGRVDEVAGSVDEVSGRVDEVAGSVDEVSGRVDEVAGSVDEVSGRVDEVAGSVDEVSGRVDEVSGRVDEVAGSVEDLTGRVDELADNYDALRADVDDAASSIAALNDLTVLLNQDILSLQDRVSAIEADYVPRADFDNLTARVGAVETRVTTAETNITNLTNQVNQLNRFAFRVSGNISLSYYQAQTFGDLDQDFDIDRLLPGTNLSSGTNGADNSNPRDFADFARNTGNVVNTRDNFASTNSGDRSGAASVGASVSFGFLNNPVLRGANNTTLTFGIRPQNGSGTLTAAPDGALESAPLVFFVTGLASNFTFGNAPVTITAGLSPTVKFTEYVFDNDVNSRGPGIVATVDGSNLPVIGAFRPTITATFGTTNNSNIGVPATVNAPITPTPASGPTTSPVNVAAGAANYFGVRAAITPIDTLRLGINYVQEGFNANGGVVPGTATTLPVQLGYQGVAGATGRTVFGLSANGGLAGVNIDSEYVTSQLNGTSQTDQAFYARVGTTIAGISLGANFRSIDPDFANGGVTTGSPTNAGLSTDGLRPDSNGDGVFGGAGDNNQALFGANQTGFGVRAGVTIAGIDLRGYFDQSAPYTTFGTIGTTSGANGTGTRFGASLATTLGPVTVGGYFESRSDNDGVGVAAAQRFGVGATVALPAGFRASAGYNQASEGGVQVETTGFFAGASALGIDRNIVVPAAITAALPTVPAFAATPLSGFVPAIPGSSNTFFGVTLRHDGTASDALIRGLNLDFGYRSQFRAATGGFTRTVLNAGASYSGNLLGATLNAGGAYIADNYGSETSATTDSSTTLIAAASLTTPTFDFIFRPALTAEVQTASRAFQAQAYTASLTRTAFGVTLNDVFGLANTTASVQAANLDTNNVIYNVFTSGGAGSFSPSAAAGANNLRGIYTNLAIGGANVSYGLFTLTTDSDAAAPQSTTGQAFRVSYNIPLTF</sequence>
<evidence type="ECO:0000259" key="3">
    <source>
        <dbReference type="PROSITE" id="PS51272"/>
    </source>
</evidence>
<evidence type="ECO:0000313" key="4">
    <source>
        <dbReference type="EMBL" id="PYE48669.1"/>
    </source>
</evidence>
<dbReference type="PANTHER" id="PTHR43308:SF1">
    <property type="entry name" value="OUTER MEMBRANE PROTEIN ALPHA"/>
    <property type="match status" value="1"/>
</dbReference>
<keyword evidence="5" id="KW-1185">Reference proteome</keyword>
<dbReference type="Gene3D" id="1.10.287.950">
    <property type="entry name" value="Methyl-accepting chemotaxis protein"/>
    <property type="match status" value="1"/>
</dbReference>
<comment type="caution">
    <text evidence="4">The sequence shown here is derived from an EMBL/GenBank/DDBJ whole genome shotgun (WGS) entry which is preliminary data.</text>
</comment>
<dbReference type="Pfam" id="PF21620">
    <property type="entry name" value="SlpA_C"/>
    <property type="match status" value="1"/>
</dbReference>
<dbReference type="InterPro" id="IPR048736">
    <property type="entry name" value="SlpA_C"/>
</dbReference>
<dbReference type="OrthoDB" id="5845122at2"/>
<dbReference type="InterPro" id="IPR001119">
    <property type="entry name" value="SLH_dom"/>
</dbReference>
<evidence type="ECO:0000256" key="2">
    <source>
        <dbReference type="SAM" id="SignalP"/>
    </source>
</evidence>
<gene>
    <name evidence="4" type="ORF">DES52_1273</name>
</gene>
<dbReference type="PANTHER" id="PTHR43308">
    <property type="entry name" value="OUTER MEMBRANE PROTEIN ALPHA-RELATED"/>
    <property type="match status" value="1"/>
</dbReference>
<dbReference type="SUPFAM" id="SSF58104">
    <property type="entry name" value="Methyl-accepting chemotaxis protein (MCP) signaling domain"/>
    <property type="match status" value="1"/>
</dbReference>
<dbReference type="Pfam" id="PF00395">
    <property type="entry name" value="SLH"/>
    <property type="match status" value="1"/>
</dbReference>
<dbReference type="AlphaFoldDB" id="A0A318RZ80"/>
<dbReference type="EMBL" id="QJSX01000027">
    <property type="protein sequence ID" value="PYE48669.1"/>
    <property type="molecule type" value="Genomic_DNA"/>
</dbReference>
<dbReference type="Gene3D" id="1.20.5.340">
    <property type="match status" value="1"/>
</dbReference>
<feature type="signal peptide" evidence="2">
    <location>
        <begin position="1"/>
        <end position="20"/>
    </location>
</feature>
<evidence type="ECO:0000313" key="5">
    <source>
        <dbReference type="Proteomes" id="UP000248326"/>
    </source>
</evidence>
<organism evidence="4 5">
    <name type="scientific">Deinococcus yavapaiensis KR-236</name>
    <dbReference type="NCBI Taxonomy" id="694435"/>
    <lineage>
        <taxon>Bacteria</taxon>
        <taxon>Thermotogati</taxon>
        <taxon>Deinococcota</taxon>
        <taxon>Deinococci</taxon>
        <taxon>Deinococcales</taxon>
        <taxon>Deinococcaceae</taxon>
        <taxon>Deinococcus</taxon>
    </lineage>
</organism>